<feature type="active site" description="Charge relay system" evidence="5">
    <location>
        <position position="227"/>
    </location>
</feature>
<sequence>MIQIYVYRVKVWIFVLENARADGKWLNNEEPTRSATDPRDRNYKITWHSILFIAWSITYLIPLFKPNNSILSMKRNFFIILFFFFPGLLFANSKYWIYLKDKDAALSPAISALTMQNRQGLGMASFDTYDLPIMPAYEEAIRGQQVQILHRSKWLNAVSAHMSMEQVARIKALDFVEAVEPIDPGFFIASNRPVERAQMAPVMSQVQAEAFLKQKITAQNITIGVIDAGFYGADSSLSLQQVFGNNRILGIRDYVKPGRAGELLFSTAESFSDMHGTEVMAAISGINPKEQMQYGMATNASFYLARSDYSMREYRGEEDNWIAAMEWMDSLGVRLINTSLGYAKGFSDPKENYKPAEMDGKTSAITKAAQIASDKKGLLLIVSAGNEGDDKSWEVVSAPADAKGVLSIGATNSTLWNKIGYSSMGPESLPYIKPNVSCFSLYGTSLSAPVITGFAACLLQANPKLSNKELIEIIEKSAHLYPYGNNYVGYGVPQASRALALAKAPYLPSHAQLLVAKGRNMTVEVKSQDKLVALYRKKNKKDVISQQIGKVQDGKINLKRIGREKYTTIDLKDRVIEVQWD</sequence>
<evidence type="ECO:0000256" key="3">
    <source>
        <dbReference type="ARBA" id="ARBA00022801"/>
    </source>
</evidence>
<feature type="domain" description="Peptidase S8/S53" evidence="7">
    <location>
        <begin position="220"/>
        <end position="491"/>
    </location>
</feature>
<keyword evidence="9" id="KW-1185">Reference proteome</keyword>
<keyword evidence="6" id="KW-1133">Transmembrane helix</keyword>
<keyword evidence="6" id="KW-0472">Membrane</keyword>
<evidence type="ECO:0000256" key="2">
    <source>
        <dbReference type="ARBA" id="ARBA00022670"/>
    </source>
</evidence>
<dbReference type="PANTHER" id="PTHR43806:SF67">
    <property type="entry name" value="EGF-LIKE DOMAIN-CONTAINING PROTEIN"/>
    <property type="match status" value="1"/>
</dbReference>
<dbReference type="PRINTS" id="PR00723">
    <property type="entry name" value="SUBTILISIN"/>
</dbReference>
<keyword evidence="6" id="KW-0812">Transmembrane</keyword>
<feature type="active site" description="Charge relay system" evidence="5">
    <location>
        <position position="445"/>
    </location>
</feature>
<dbReference type="SUPFAM" id="SSF52743">
    <property type="entry name" value="Subtilisin-like"/>
    <property type="match status" value="1"/>
</dbReference>
<evidence type="ECO:0000259" key="7">
    <source>
        <dbReference type="Pfam" id="PF00082"/>
    </source>
</evidence>
<comment type="caution">
    <text evidence="8">The sequence shown here is derived from an EMBL/GenBank/DDBJ whole genome shotgun (WGS) entry which is preliminary data.</text>
</comment>
<reference evidence="8 9" key="1">
    <citation type="submission" date="2018-03" db="EMBL/GenBank/DDBJ databases">
        <title>Genomic Encyclopedia of Archaeal and Bacterial Type Strains, Phase II (KMG-II): from individual species to whole genera.</title>
        <authorList>
            <person name="Goeker M."/>
        </authorList>
    </citation>
    <scope>NUCLEOTIDE SEQUENCE [LARGE SCALE GENOMIC DNA]</scope>
    <source>
        <strain evidence="8 9">DSM 100346</strain>
    </source>
</reference>
<dbReference type="InterPro" id="IPR000209">
    <property type="entry name" value="Peptidase_S8/S53_dom"/>
</dbReference>
<dbReference type="InterPro" id="IPR015500">
    <property type="entry name" value="Peptidase_S8_subtilisin-rel"/>
</dbReference>
<dbReference type="Proteomes" id="UP000245880">
    <property type="component" value="Unassembled WGS sequence"/>
</dbReference>
<feature type="transmembrane region" description="Helical" evidence="6">
    <location>
        <begin position="45"/>
        <end position="64"/>
    </location>
</feature>
<proteinExistence type="inferred from homology"/>
<dbReference type="PANTHER" id="PTHR43806">
    <property type="entry name" value="PEPTIDASE S8"/>
    <property type="match status" value="1"/>
</dbReference>
<dbReference type="GO" id="GO:0006508">
    <property type="term" value="P:proteolysis"/>
    <property type="evidence" value="ECO:0007669"/>
    <property type="project" value="UniProtKB-KW"/>
</dbReference>
<evidence type="ECO:0000313" key="9">
    <source>
        <dbReference type="Proteomes" id="UP000245880"/>
    </source>
</evidence>
<keyword evidence="2 5" id="KW-0645">Protease</keyword>
<dbReference type="EMBL" id="QGDT01000001">
    <property type="protein sequence ID" value="PWJ60660.1"/>
    <property type="molecule type" value="Genomic_DNA"/>
</dbReference>
<protein>
    <submittedName>
        <fullName evidence="8">Subtilase family protein</fullName>
    </submittedName>
</protein>
<feature type="active site" description="Charge relay system" evidence="5">
    <location>
        <position position="275"/>
    </location>
</feature>
<name>A0A316AVE4_9BACT</name>
<feature type="transmembrane region" description="Helical" evidence="6">
    <location>
        <begin position="76"/>
        <end position="98"/>
    </location>
</feature>
<evidence type="ECO:0000256" key="1">
    <source>
        <dbReference type="ARBA" id="ARBA00011073"/>
    </source>
</evidence>
<dbReference type="GO" id="GO:0004252">
    <property type="term" value="F:serine-type endopeptidase activity"/>
    <property type="evidence" value="ECO:0007669"/>
    <property type="project" value="UniProtKB-UniRule"/>
</dbReference>
<dbReference type="PROSITE" id="PS51892">
    <property type="entry name" value="SUBTILASE"/>
    <property type="match status" value="1"/>
</dbReference>
<dbReference type="InterPro" id="IPR036852">
    <property type="entry name" value="Peptidase_S8/S53_dom_sf"/>
</dbReference>
<evidence type="ECO:0000313" key="8">
    <source>
        <dbReference type="EMBL" id="PWJ60660.1"/>
    </source>
</evidence>
<comment type="similarity">
    <text evidence="1 5">Belongs to the peptidase S8 family.</text>
</comment>
<keyword evidence="4 5" id="KW-0720">Serine protease</keyword>
<dbReference type="InterPro" id="IPR050131">
    <property type="entry name" value="Peptidase_S8_subtilisin-like"/>
</dbReference>
<evidence type="ECO:0000256" key="6">
    <source>
        <dbReference type="SAM" id="Phobius"/>
    </source>
</evidence>
<keyword evidence="3 5" id="KW-0378">Hydrolase</keyword>
<dbReference type="Pfam" id="PF00082">
    <property type="entry name" value="Peptidase_S8"/>
    <property type="match status" value="1"/>
</dbReference>
<organism evidence="8 9">
    <name type="scientific">Dyadobacter jejuensis</name>
    <dbReference type="NCBI Taxonomy" id="1082580"/>
    <lineage>
        <taxon>Bacteria</taxon>
        <taxon>Pseudomonadati</taxon>
        <taxon>Bacteroidota</taxon>
        <taxon>Cytophagia</taxon>
        <taxon>Cytophagales</taxon>
        <taxon>Spirosomataceae</taxon>
        <taxon>Dyadobacter</taxon>
    </lineage>
</organism>
<dbReference type="AlphaFoldDB" id="A0A316AVE4"/>
<gene>
    <name evidence="8" type="ORF">CLV98_101845</name>
</gene>
<dbReference type="InterPro" id="IPR023828">
    <property type="entry name" value="Peptidase_S8_Ser-AS"/>
</dbReference>
<accession>A0A316AVE4</accession>
<evidence type="ECO:0000256" key="5">
    <source>
        <dbReference type="PROSITE-ProRule" id="PRU01240"/>
    </source>
</evidence>
<dbReference type="PROSITE" id="PS00138">
    <property type="entry name" value="SUBTILASE_SER"/>
    <property type="match status" value="1"/>
</dbReference>
<evidence type="ECO:0000256" key="4">
    <source>
        <dbReference type="ARBA" id="ARBA00022825"/>
    </source>
</evidence>
<dbReference type="Gene3D" id="3.40.50.200">
    <property type="entry name" value="Peptidase S8/S53 domain"/>
    <property type="match status" value="1"/>
</dbReference>